<feature type="transmembrane region" description="Helical" evidence="8">
    <location>
        <begin position="339"/>
        <end position="360"/>
    </location>
</feature>
<proteinExistence type="inferred from homology"/>
<feature type="transmembrane region" description="Helical" evidence="8">
    <location>
        <begin position="306"/>
        <end position="327"/>
    </location>
</feature>
<gene>
    <name evidence="10" type="ORF">EV356DRAFT_435781</name>
</gene>
<dbReference type="AlphaFoldDB" id="A0A6A6H1Q2"/>
<dbReference type="NCBIfam" id="TIGR00879">
    <property type="entry name" value="SP"/>
    <property type="match status" value="1"/>
</dbReference>
<evidence type="ECO:0000256" key="2">
    <source>
        <dbReference type="ARBA" id="ARBA00010992"/>
    </source>
</evidence>
<evidence type="ECO:0000256" key="8">
    <source>
        <dbReference type="SAM" id="Phobius"/>
    </source>
</evidence>
<feature type="transmembrane region" description="Helical" evidence="8">
    <location>
        <begin position="434"/>
        <end position="453"/>
    </location>
</feature>
<feature type="transmembrane region" description="Helical" evidence="8">
    <location>
        <begin position="272"/>
        <end position="294"/>
    </location>
</feature>
<dbReference type="PROSITE" id="PS50850">
    <property type="entry name" value="MFS"/>
    <property type="match status" value="1"/>
</dbReference>
<comment type="subcellular location">
    <subcellularLocation>
        <location evidence="1">Membrane</location>
        <topology evidence="1">Multi-pass membrane protein</topology>
    </subcellularLocation>
</comment>
<evidence type="ECO:0000256" key="1">
    <source>
        <dbReference type="ARBA" id="ARBA00004141"/>
    </source>
</evidence>
<feature type="domain" description="Major facilitator superfamily (MFS) profile" evidence="9">
    <location>
        <begin position="13"/>
        <end position="457"/>
    </location>
</feature>
<dbReference type="PANTHER" id="PTHR48022:SF68">
    <property type="entry name" value="MAJOR FACILITATOR SUPERFAMILY (MFS) PROFILE DOMAIN-CONTAINING PROTEIN-RELATED"/>
    <property type="match status" value="1"/>
</dbReference>
<keyword evidence="4 8" id="KW-0812">Transmembrane</keyword>
<feature type="transmembrane region" description="Helical" evidence="8">
    <location>
        <begin position="411"/>
        <end position="428"/>
    </location>
</feature>
<evidence type="ECO:0000313" key="11">
    <source>
        <dbReference type="Proteomes" id="UP000800092"/>
    </source>
</evidence>
<feature type="transmembrane region" description="Helical" evidence="8">
    <location>
        <begin position="65"/>
        <end position="85"/>
    </location>
</feature>
<feature type="transmembrane region" description="Helical" evidence="8">
    <location>
        <begin position="7"/>
        <end position="26"/>
    </location>
</feature>
<feature type="non-terminal residue" evidence="10">
    <location>
        <position position="1"/>
    </location>
</feature>
<keyword evidence="3 7" id="KW-0813">Transport</keyword>
<dbReference type="GO" id="GO:0005351">
    <property type="term" value="F:carbohydrate:proton symporter activity"/>
    <property type="evidence" value="ECO:0007669"/>
    <property type="project" value="TreeGrafter"/>
</dbReference>
<evidence type="ECO:0000256" key="5">
    <source>
        <dbReference type="ARBA" id="ARBA00022989"/>
    </source>
</evidence>
<keyword evidence="11" id="KW-1185">Reference proteome</keyword>
<keyword evidence="6 8" id="KW-0472">Membrane</keyword>
<dbReference type="PANTHER" id="PTHR48022">
    <property type="entry name" value="PLASTIDIC GLUCOSE TRANSPORTER 4"/>
    <property type="match status" value="1"/>
</dbReference>
<dbReference type="Proteomes" id="UP000800092">
    <property type="component" value="Unassembled WGS sequence"/>
</dbReference>
<keyword evidence="5 8" id="KW-1133">Transmembrane helix</keyword>
<dbReference type="SUPFAM" id="SSF103473">
    <property type="entry name" value="MFS general substrate transporter"/>
    <property type="match status" value="1"/>
</dbReference>
<feature type="non-terminal residue" evidence="10">
    <location>
        <position position="512"/>
    </location>
</feature>
<sequence length="512" mass="56533">FMGLKGSSLGVAISIAAGFSFFLFGYDQGDMGGLITVGAFRRAFPQIDTIGFTDLHTAQVQGITVASWNIGCFVSAILTIFIGDILGRKKTIILGISILVVGEIIQASSYSLGQLIAGRVIAGFGNGFNTATVPAWQAECSKAHRRGTMLMISAGAWLAAGLAFSYWMTFAFGWIADTNSAAWRVPIAIQLIFALGTVFLYTRLPESPRWLVLTGREDAALKTLSALSDVPTSDPDVHDEFLAIKDAVIQMASGSFTMLFSNDENRYFHRTLLAYLIQVFQQMSGVNIVTQYFAMMFVLRTDFTGWVARLCAACASTLFLLASLVAVVGIDRFWGRRTLMMFGASGMSVSMVILTVLAYVNNSGAHVAQAVFIFVYVCFFATGWQAMSWLYSVEITPLRIRGPANALSTSANWIVNFIMVLISPIAFHNIGYKTYIIFAVTNFAIVPVIYFFYPETAYRCLEEVDVIFHAASLSPKPWLTVVKIARDEPLWYGKDGEAKFDYEQSDWHRQYL</sequence>
<name>A0A6A6H1Q2_VIRVR</name>
<reference evidence="10" key="1">
    <citation type="journal article" date="2020" name="Stud. Mycol.">
        <title>101 Dothideomycetes genomes: a test case for predicting lifestyles and emergence of pathogens.</title>
        <authorList>
            <person name="Haridas S."/>
            <person name="Albert R."/>
            <person name="Binder M."/>
            <person name="Bloem J."/>
            <person name="Labutti K."/>
            <person name="Salamov A."/>
            <person name="Andreopoulos B."/>
            <person name="Baker S."/>
            <person name="Barry K."/>
            <person name="Bills G."/>
            <person name="Bluhm B."/>
            <person name="Cannon C."/>
            <person name="Castanera R."/>
            <person name="Culley D."/>
            <person name="Daum C."/>
            <person name="Ezra D."/>
            <person name="Gonzalez J."/>
            <person name="Henrissat B."/>
            <person name="Kuo A."/>
            <person name="Liang C."/>
            <person name="Lipzen A."/>
            <person name="Lutzoni F."/>
            <person name="Magnuson J."/>
            <person name="Mondo S."/>
            <person name="Nolan M."/>
            <person name="Ohm R."/>
            <person name="Pangilinan J."/>
            <person name="Park H.-J."/>
            <person name="Ramirez L."/>
            <person name="Alfaro M."/>
            <person name="Sun H."/>
            <person name="Tritt A."/>
            <person name="Yoshinaga Y."/>
            <person name="Zwiers L.-H."/>
            <person name="Turgeon B."/>
            <person name="Goodwin S."/>
            <person name="Spatafora J."/>
            <person name="Crous P."/>
            <person name="Grigoriev I."/>
        </authorList>
    </citation>
    <scope>NUCLEOTIDE SEQUENCE</scope>
    <source>
        <strain evidence="10">Tuck. ex Michener</strain>
    </source>
</reference>
<dbReference type="EMBL" id="ML991822">
    <property type="protein sequence ID" value="KAF2231801.1"/>
    <property type="molecule type" value="Genomic_DNA"/>
</dbReference>
<evidence type="ECO:0000256" key="3">
    <source>
        <dbReference type="ARBA" id="ARBA00022448"/>
    </source>
</evidence>
<evidence type="ECO:0000313" key="10">
    <source>
        <dbReference type="EMBL" id="KAF2231801.1"/>
    </source>
</evidence>
<accession>A0A6A6H1Q2</accession>
<dbReference type="PRINTS" id="PR00171">
    <property type="entry name" value="SUGRTRNSPORT"/>
</dbReference>
<dbReference type="InterPro" id="IPR020846">
    <property type="entry name" value="MFS_dom"/>
</dbReference>
<dbReference type="InterPro" id="IPR005828">
    <property type="entry name" value="MFS_sugar_transport-like"/>
</dbReference>
<evidence type="ECO:0000256" key="4">
    <source>
        <dbReference type="ARBA" id="ARBA00022692"/>
    </source>
</evidence>
<feature type="transmembrane region" description="Helical" evidence="8">
    <location>
        <begin position="181"/>
        <end position="201"/>
    </location>
</feature>
<dbReference type="Pfam" id="PF00083">
    <property type="entry name" value="Sugar_tr"/>
    <property type="match status" value="1"/>
</dbReference>
<dbReference type="OrthoDB" id="6612291at2759"/>
<dbReference type="InterPro" id="IPR003663">
    <property type="entry name" value="Sugar/inositol_transpt"/>
</dbReference>
<evidence type="ECO:0000256" key="7">
    <source>
        <dbReference type="RuleBase" id="RU003346"/>
    </source>
</evidence>
<evidence type="ECO:0000259" key="9">
    <source>
        <dbReference type="PROSITE" id="PS50850"/>
    </source>
</evidence>
<dbReference type="Gene3D" id="1.20.1250.20">
    <property type="entry name" value="MFS general substrate transporter like domains"/>
    <property type="match status" value="1"/>
</dbReference>
<feature type="transmembrane region" description="Helical" evidence="8">
    <location>
        <begin position="148"/>
        <end position="175"/>
    </location>
</feature>
<evidence type="ECO:0000256" key="6">
    <source>
        <dbReference type="ARBA" id="ARBA00023136"/>
    </source>
</evidence>
<dbReference type="GO" id="GO:0016020">
    <property type="term" value="C:membrane"/>
    <property type="evidence" value="ECO:0007669"/>
    <property type="project" value="UniProtKB-SubCell"/>
</dbReference>
<comment type="similarity">
    <text evidence="2 7">Belongs to the major facilitator superfamily. Sugar transporter (TC 2.A.1.1) family.</text>
</comment>
<protein>
    <submittedName>
        <fullName evidence="10">General substrate transporter</fullName>
    </submittedName>
</protein>
<dbReference type="InterPro" id="IPR050360">
    <property type="entry name" value="MFS_Sugar_Transporters"/>
</dbReference>
<dbReference type="InterPro" id="IPR036259">
    <property type="entry name" value="MFS_trans_sf"/>
</dbReference>
<organism evidence="10 11">
    <name type="scientific">Viridothelium virens</name>
    <name type="common">Speckled blister lichen</name>
    <name type="synonym">Trypethelium virens</name>
    <dbReference type="NCBI Taxonomy" id="1048519"/>
    <lineage>
        <taxon>Eukaryota</taxon>
        <taxon>Fungi</taxon>
        <taxon>Dikarya</taxon>
        <taxon>Ascomycota</taxon>
        <taxon>Pezizomycotina</taxon>
        <taxon>Dothideomycetes</taxon>
        <taxon>Dothideomycetes incertae sedis</taxon>
        <taxon>Trypetheliales</taxon>
        <taxon>Trypetheliaceae</taxon>
        <taxon>Viridothelium</taxon>
    </lineage>
</organism>
<feature type="transmembrane region" description="Helical" evidence="8">
    <location>
        <begin position="366"/>
        <end position="391"/>
    </location>
</feature>